<dbReference type="Proteomes" id="UP000005025">
    <property type="component" value="Unassembled WGS sequence"/>
</dbReference>
<gene>
    <name evidence="2" type="ORF">HMPREF9104_03095</name>
</gene>
<organism evidence="2 3">
    <name type="scientific">Lentilactobacillus kisonensis F0435</name>
    <dbReference type="NCBI Taxonomy" id="797516"/>
    <lineage>
        <taxon>Bacteria</taxon>
        <taxon>Bacillati</taxon>
        <taxon>Bacillota</taxon>
        <taxon>Bacilli</taxon>
        <taxon>Lactobacillales</taxon>
        <taxon>Lactobacillaceae</taxon>
        <taxon>Lentilactobacillus</taxon>
    </lineage>
</organism>
<feature type="transmembrane region" description="Helical" evidence="1">
    <location>
        <begin position="12"/>
        <end position="33"/>
    </location>
</feature>
<keyword evidence="1" id="KW-1133">Transmembrane helix</keyword>
<keyword evidence="1" id="KW-0472">Membrane</keyword>
<evidence type="ECO:0000256" key="1">
    <source>
        <dbReference type="SAM" id="Phobius"/>
    </source>
</evidence>
<dbReference type="HOGENOM" id="CLU_2302249_0_0_9"/>
<feature type="transmembrane region" description="Helical" evidence="1">
    <location>
        <begin position="45"/>
        <end position="71"/>
    </location>
</feature>
<proteinExistence type="predicted"/>
<accession>H1LKE9</accession>
<dbReference type="OrthoDB" id="2295535at2"/>
<name>H1LKE9_9LACO</name>
<evidence type="ECO:0000313" key="2">
    <source>
        <dbReference type="EMBL" id="EHO47194.1"/>
    </source>
</evidence>
<dbReference type="STRING" id="797516.HMPREF9104_03095"/>
<sequence>MKEARSKRQKWLELGINGLLFIIPLFLIVDGSVELAQNSLYHPDTFILFGLLILGLLGLVMTGLTIFRMYTRGWRNLAHYQKILAIFYLACLVIGGITWLIFTEVIPFD</sequence>
<protein>
    <submittedName>
        <fullName evidence="2">Uncharacterized protein</fullName>
    </submittedName>
</protein>
<reference evidence="2 3" key="1">
    <citation type="submission" date="2011-09" db="EMBL/GenBank/DDBJ databases">
        <authorList>
            <person name="Weinstock G."/>
            <person name="Sodergren E."/>
            <person name="Clifton S."/>
            <person name="Fulton L."/>
            <person name="Fulton B."/>
            <person name="Courtney L."/>
            <person name="Fronick C."/>
            <person name="Harrison M."/>
            <person name="Strong C."/>
            <person name="Farmer C."/>
            <person name="Delahaunty K."/>
            <person name="Markovic C."/>
            <person name="Hall O."/>
            <person name="Minx P."/>
            <person name="Tomlinson C."/>
            <person name="Mitreva M."/>
            <person name="Hou S."/>
            <person name="Chen J."/>
            <person name="Wollam A."/>
            <person name="Pepin K.H."/>
            <person name="Johnson M."/>
            <person name="Bhonagiri V."/>
            <person name="Zhang X."/>
            <person name="Suruliraj S."/>
            <person name="Warren W."/>
            <person name="Chinwalla A."/>
            <person name="Mardis E.R."/>
            <person name="Wilson R.K."/>
        </authorList>
    </citation>
    <scope>NUCLEOTIDE SEQUENCE [LARGE SCALE GENOMIC DNA]</scope>
    <source>
        <strain evidence="2 3">F0435</strain>
    </source>
</reference>
<comment type="caution">
    <text evidence="2">The sequence shown here is derived from an EMBL/GenBank/DDBJ whole genome shotgun (WGS) entry which is preliminary data.</text>
</comment>
<feature type="transmembrane region" description="Helical" evidence="1">
    <location>
        <begin position="83"/>
        <end position="102"/>
    </location>
</feature>
<keyword evidence="1" id="KW-0812">Transmembrane</keyword>
<dbReference type="RefSeq" id="WP_008858241.1">
    <property type="nucleotide sequence ID" value="NZ_JH591059.1"/>
</dbReference>
<dbReference type="PATRIC" id="fig|797516.3.peg.2784"/>
<evidence type="ECO:0000313" key="3">
    <source>
        <dbReference type="Proteomes" id="UP000005025"/>
    </source>
</evidence>
<dbReference type="EMBL" id="AGRJ01000264">
    <property type="protein sequence ID" value="EHO47194.1"/>
    <property type="molecule type" value="Genomic_DNA"/>
</dbReference>
<dbReference type="AlphaFoldDB" id="H1LKE9"/>